<keyword evidence="3" id="KW-1185">Reference proteome</keyword>
<accession>A0A5B9PNM2</accession>
<evidence type="ECO:0000313" key="2">
    <source>
        <dbReference type="EMBL" id="QEG24141.1"/>
    </source>
</evidence>
<dbReference type="STRING" id="980251.GCA_001642875_00633"/>
<evidence type="ECO:0008006" key="4">
    <source>
        <dbReference type="Google" id="ProtNLM"/>
    </source>
</evidence>
<feature type="transmembrane region" description="Helical" evidence="1">
    <location>
        <begin position="6"/>
        <end position="23"/>
    </location>
</feature>
<name>A0A5B9PNM2_9BACT</name>
<dbReference type="EMBL" id="CP042912">
    <property type="protein sequence ID" value="QEG24141.1"/>
    <property type="molecule type" value="Genomic_DNA"/>
</dbReference>
<dbReference type="RefSeq" id="WP_075083435.1">
    <property type="nucleotide sequence ID" value="NZ_CP042912.1"/>
</dbReference>
<gene>
    <name evidence="2" type="ORF">MFFC18_40570</name>
</gene>
<protein>
    <recommendedName>
        <fullName evidence="4">DUF1294 domain-containing protein</fullName>
    </recommendedName>
</protein>
<dbReference type="InterPro" id="IPR010718">
    <property type="entry name" value="DUF1294"/>
</dbReference>
<proteinExistence type="predicted"/>
<dbReference type="AlphaFoldDB" id="A0A5B9PNM2"/>
<keyword evidence="1" id="KW-1133">Transmembrane helix</keyword>
<dbReference type="Pfam" id="PF06961">
    <property type="entry name" value="DUF1294"/>
    <property type="match status" value="1"/>
</dbReference>
<keyword evidence="1" id="KW-0812">Transmembrane</keyword>
<dbReference type="Proteomes" id="UP000322214">
    <property type="component" value="Chromosome"/>
</dbReference>
<sequence>MQVLYYLIAMLVLSAASFVLYGWDKRQAKNDGWRVPERNLHVLSLLGGWPGALMGQKYFRHKTQKQSFQITYWFTVVANLGMVIVAWFQLL</sequence>
<evidence type="ECO:0000313" key="3">
    <source>
        <dbReference type="Proteomes" id="UP000322214"/>
    </source>
</evidence>
<dbReference type="KEGG" id="mff:MFFC18_40570"/>
<keyword evidence="1" id="KW-0472">Membrane</keyword>
<reference evidence="2 3" key="1">
    <citation type="submission" date="2019-08" db="EMBL/GenBank/DDBJ databases">
        <title>Deep-cultivation of Planctomycetes and their phenomic and genomic characterization uncovers novel biology.</title>
        <authorList>
            <person name="Wiegand S."/>
            <person name="Jogler M."/>
            <person name="Boedeker C."/>
            <person name="Pinto D."/>
            <person name="Vollmers J."/>
            <person name="Rivas-Marin E."/>
            <person name="Kohn T."/>
            <person name="Peeters S.H."/>
            <person name="Heuer A."/>
            <person name="Rast P."/>
            <person name="Oberbeckmann S."/>
            <person name="Bunk B."/>
            <person name="Jeske O."/>
            <person name="Meyerdierks A."/>
            <person name="Storesund J.E."/>
            <person name="Kallscheuer N."/>
            <person name="Luecker S."/>
            <person name="Lage O.M."/>
            <person name="Pohl T."/>
            <person name="Merkel B.J."/>
            <person name="Hornburger P."/>
            <person name="Mueller R.-W."/>
            <person name="Bruemmer F."/>
            <person name="Labrenz M."/>
            <person name="Spormann A.M."/>
            <person name="Op den Camp H."/>
            <person name="Overmann J."/>
            <person name="Amann R."/>
            <person name="Jetten M.S.M."/>
            <person name="Mascher T."/>
            <person name="Medema M.H."/>
            <person name="Devos D.P."/>
            <person name="Kaster A.-K."/>
            <person name="Ovreas L."/>
            <person name="Rohde M."/>
            <person name="Galperin M.Y."/>
            <person name="Jogler C."/>
        </authorList>
    </citation>
    <scope>NUCLEOTIDE SEQUENCE [LARGE SCALE GENOMIC DNA]</scope>
    <source>
        <strain evidence="2 3">FC18</strain>
    </source>
</reference>
<organism evidence="2 3">
    <name type="scientific">Mariniblastus fucicola</name>
    <dbReference type="NCBI Taxonomy" id="980251"/>
    <lineage>
        <taxon>Bacteria</taxon>
        <taxon>Pseudomonadati</taxon>
        <taxon>Planctomycetota</taxon>
        <taxon>Planctomycetia</taxon>
        <taxon>Pirellulales</taxon>
        <taxon>Pirellulaceae</taxon>
        <taxon>Mariniblastus</taxon>
    </lineage>
</organism>
<dbReference type="OrthoDB" id="1698854at2"/>
<feature type="transmembrane region" description="Helical" evidence="1">
    <location>
        <begin position="70"/>
        <end position="90"/>
    </location>
</feature>
<evidence type="ECO:0000256" key="1">
    <source>
        <dbReference type="SAM" id="Phobius"/>
    </source>
</evidence>